<dbReference type="EMBL" id="LSRX01001466">
    <property type="protein sequence ID" value="OLP79593.1"/>
    <property type="molecule type" value="Genomic_DNA"/>
</dbReference>
<dbReference type="Proteomes" id="UP000186817">
    <property type="component" value="Unassembled WGS sequence"/>
</dbReference>
<evidence type="ECO:0000313" key="1">
    <source>
        <dbReference type="EMBL" id="OLP79593.1"/>
    </source>
</evidence>
<dbReference type="OrthoDB" id="416720at2759"/>
<accession>A0A1Q9C9H2</accession>
<sequence>MHLWFIALAAADCFVAAAATDVTACAVTGSSVLQHRAHTSSAAQADPECRGASLLSRGTVGRGGLETASGIEYMHGSLSNLGFQASDVSLVCPSNYALLNDFHEGKVYQQCCPIGSLACAGCERYDPATDSCLQCAAGFRPFAPTSSGPGPASQQICQLCADVPWADAHGSSCAEFERSGICQLGRVHDVNLTVSQGLLAAEACCACGGGVRGASSFAYAALNVPCGKTNVDMLPLPRLDATYLTEKCMVHQLNLTMDGRTGKVFGELQSLEPQTIACQITATASRAPGSDAIIPEASASLQIRVVHFAYSGSALTFTHENQSFAPAFHGFWDHFELRCTPDLPWAQIDRLGTISQNGQPPIPRTAGCTVSAKGCLEGEWGNCTMVTRSTETVLVAANEPSELFLVSEASRKWVKVNEVSLVVGRSTTSYRLSSVLSSQQEAEIDPPVAYHVECGNGTRFEARRGVLTKDGVDVFHLTSSGQFAGEPAVELLRHCRALEPRCQLRLRCRAYGVLPFSKRLLRAEFVVWVIDDTCWTRGRPETEPKEISDFNKESSVSCRVFFVVSLAEAEFERSIGQEDFAPLIALSHQTWNVSDVSNANATSSSSAVAQCRALCRADKTCAAAGLDLAGNCYKAVHTVSTTSNLTSIHVKVTDCDPLKQCLMVAVPGEAYLSGQFCPVENRMQLPVYSMDGVTDDSTLYLHKFDHLSEAAPEQCGNPPEPQQWHA</sequence>
<organism evidence="1 2">
    <name type="scientific">Symbiodinium microadriaticum</name>
    <name type="common">Dinoflagellate</name>
    <name type="synonym">Zooxanthella microadriatica</name>
    <dbReference type="NCBI Taxonomy" id="2951"/>
    <lineage>
        <taxon>Eukaryota</taxon>
        <taxon>Sar</taxon>
        <taxon>Alveolata</taxon>
        <taxon>Dinophyceae</taxon>
        <taxon>Suessiales</taxon>
        <taxon>Symbiodiniaceae</taxon>
        <taxon>Symbiodinium</taxon>
    </lineage>
</organism>
<evidence type="ECO:0000313" key="2">
    <source>
        <dbReference type="Proteomes" id="UP000186817"/>
    </source>
</evidence>
<name>A0A1Q9C9H2_SYMMI</name>
<keyword evidence="2" id="KW-1185">Reference proteome</keyword>
<dbReference type="AlphaFoldDB" id="A0A1Q9C9H2"/>
<gene>
    <name evidence="1" type="ORF">AK812_SmicGene40107</name>
</gene>
<reference evidence="1 2" key="1">
    <citation type="submission" date="2016-02" db="EMBL/GenBank/DDBJ databases">
        <title>Genome analysis of coral dinoflagellate symbionts highlights evolutionary adaptations to a symbiotic lifestyle.</title>
        <authorList>
            <person name="Aranda M."/>
            <person name="Li Y."/>
            <person name="Liew Y.J."/>
            <person name="Baumgarten S."/>
            <person name="Simakov O."/>
            <person name="Wilson M."/>
            <person name="Piel J."/>
            <person name="Ashoor H."/>
            <person name="Bougouffa S."/>
            <person name="Bajic V.B."/>
            <person name="Ryu T."/>
            <person name="Ravasi T."/>
            <person name="Bayer T."/>
            <person name="Micklem G."/>
            <person name="Kim H."/>
            <person name="Bhak J."/>
            <person name="Lajeunesse T.C."/>
            <person name="Voolstra C.R."/>
        </authorList>
    </citation>
    <scope>NUCLEOTIDE SEQUENCE [LARGE SCALE GENOMIC DNA]</scope>
    <source>
        <strain evidence="1 2">CCMP2467</strain>
    </source>
</reference>
<comment type="caution">
    <text evidence="1">The sequence shown here is derived from an EMBL/GenBank/DDBJ whole genome shotgun (WGS) entry which is preliminary data.</text>
</comment>
<proteinExistence type="predicted"/>
<protein>
    <submittedName>
        <fullName evidence="1">Uncharacterized protein</fullName>
    </submittedName>
</protein>